<name>A0A6M3Y3C2_9ZZZZ</name>
<gene>
    <name evidence="1" type="ORF">MM415A00110_0051</name>
</gene>
<dbReference type="AlphaFoldDB" id="A0A6M3Y3C2"/>
<protein>
    <recommendedName>
        <fullName evidence="2">Glycosyltransferase</fullName>
    </recommendedName>
</protein>
<organism evidence="1">
    <name type="scientific">viral metagenome</name>
    <dbReference type="NCBI Taxonomy" id="1070528"/>
    <lineage>
        <taxon>unclassified sequences</taxon>
        <taxon>metagenomes</taxon>
        <taxon>organismal metagenomes</taxon>
    </lineage>
</organism>
<evidence type="ECO:0008006" key="2">
    <source>
        <dbReference type="Google" id="ProtNLM"/>
    </source>
</evidence>
<reference evidence="1" key="1">
    <citation type="submission" date="2020-03" db="EMBL/GenBank/DDBJ databases">
        <title>The deep terrestrial virosphere.</title>
        <authorList>
            <person name="Holmfeldt K."/>
            <person name="Nilsson E."/>
            <person name="Simone D."/>
            <person name="Lopez-Fernandez M."/>
            <person name="Wu X."/>
            <person name="de Brujin I."/>
            <person name="Lundin D."/>
            <person name="Andersson A."/>
            <person name="Bertilsson S."/>
            <person name="Dopson M."/>
        </authorList>
    </citation>
    <scope>NUCLEOTIDE SEQUENCE</scope>
    <source>
        <strain evidence="1">MM415A00110</strain>
    </source>
</reference>
<dbReference type="EMBL" id="MT145189">
    <property type="protein sequence ID" value="QJI04730.1"/>
    <property type="molecule type" value="Genomic_DNA"/>
</dbReference>
<proteinExistence type="predicted"/>
<evidence type="ECO:0000313" key="1">
    <source>
        <dbReference type="EMBL" id="QJI04730.1"/>
    </source>
</evidence>
<accession>A0A6M3Y3C2</accession>
<sequence length="294" mass="34021">MIGVVINVDTRPGYLDEHAYCGGLTGGGGRSVDFMIDNVVNKVKFFNGYDIELTLYVDLHEMLTPFLRDKLYEMQQQGLIQNLIFAKNSHYFMGKVLRQWHDSLYLNALILSRGKYVAHFDGDTSAFRKEDCHVIKEWIEMIESGKYKMISYPTIYSPNEGNIPGINALPPSQGGFDYLWASTRFFFCRRDFIDYNAIIELFNDNTWIKRHNGRPHRYPNVTEQILGFLAGPGQVCYPPKKLLDYMMFSWHDYYLGTIGKLNELPYPEVHDYIMKECGGINGACDVCQHEPMRQ</sequence>